<evidence type="ECO:0000256" key="3">
    <source>
        <dbReference type="ARBA" id="ARBA00022827"/>
    </source>
</evidence>
<sequence>MTQPVLIAGAGPVGLMLAYELGLAGVPAVVLERAATPPAPEQSRGMAVNGAVVELLEQRGLMDAIRPFGMSFPRAHFGHIWLDPTTVGQRHPFNFAVPHALLQRVLEERAVKLGAQVRRDAEVVGVRQDADGVEADVVGADGARATVRGAYLVGCDGAGSRVRALAGIGFSGADVPFLGILADVRVEPGDPMFAQIGVNQYQNGICTVAPIGPQALRVMTGEFDTEPGVESAPVPPEDFAAAYARITGTALTGHPVRLSYWTTATRLADQYRTGRVFLAGDAAHVHFPLGGQALSTGLEDAVNLGWKLAAAHGGWAPPGLLDTYHGERHPVGARACRTTSAQTALMHPMSRVAPLREIFAELTAFPDVNAYLVNMVGGLDVRYPAESGGELVGRRLADVPLTTGAGSTSVAKLLTSGLGVLLDLGAGVTLPDGFDDRIDAVSAEPSDEIPASAVLLRPDGRVAWASPATAGGLAGNGLAEAAGQWFGKSMMVGVAA</sequence>
<comment type="caution">
    <text evidence="5">The sequence shown here is derived from an EMBL/GenBank/DDBJ whole genome shotgun (WGS) entry which is preliminary data.</text>
</comment>
<comment type="cofactor">
    <cofactor evidence="1">
        <name>FAD</name>
        <dbReference type="ChEBI" id="CHEBI:57692"/>
    </cofactor>
</comment>
<keyword evidence="2" id="KW-0285">Flavoprotein</keyword>
<dbReference type="SUPFAM" id="SSF51905">
    <property type="entry name" value="FAD/NAD(P)-binding domain"/>
    <property type="match status" value="1"/>
</dbReference>
<reference evidence="5" key="1">
    <citation type="journal article" date="2014" name="Int. J. Syst. Evol. Microbiol.">
        <title>Complete genome sequence of Corynebacterium casei LMG S-19264T (=DSM 44701T), isolated from a smear-ripened cheese.</title>
        <authorList>
            <consortium name="US DOE Joint Genome Institute (JGI-PGF)"/>
            <person name="Walter F."/>
            <person name="Albersmeier A."/>
            <person name="Kalinowski J."/>
            <person name="Ruckert C."/>
        </authorList>
    </citation>
    <scope>NUCLEOTIDE SEQUENCE</scope>
    <source>
        <strain evidence="5">VKM Ac-1321</strain>
    </source>
</reference>
<dbReference type="InterPro" id="IPR036188">
    <property type="entry name" value="FAD/NAD-bd_sf"/>
</dbReference>
<dbReference type="Proteomes" id="UP001143480">
    <property type="component" value="Unassembled WGS sequence"/>
</dbReference>
<evidence type="ECO:0000259" key="4">
    <source>
        <dbReference type="Pfam" id="PF01494"/>
    </source>
</evidence>
<dbReference type="Gene3D" id="3.30.70.2450">
    <property type="match status" value="1"/>
</dbReference>
<dbReference type="GO" id="GO:0071949">
    <property type="term" value="F:FAD binding"/>
    <property type="evidence" value="ECO:0007669"/>
    <property type="project" value="InterPro"/>
</dbReference>
<dbReference type="PANTHER" id="PTHR43004">
    <property type="entry name" value="TRK SYSTEM POTASSIUM UPTAKE PROTEIN"/>
    <property type="match status" value="1"/>
</dbReference>
<dbReference type="Pfam" id="PF21274">
    <property type="entry name" value="Rng_hyd_C"/>
    <property type="match status" value="1"/>
</dbReference>
<gene>
    <name evidence="5" type="ORF">GCM10017581_105980</name>
</gene>
<dbReference type="Gene3D" id="3.50.50.60">
    <property type="entry name" value="FAD/NAD(P)-binding domain"/>
    <property type="match status" value="2"/>
</dbReference>
<dbReference type="Pfam" id="PF01494">
    <property type="entry name" value="FAD_binding_3"/>
    <property type="match status" value="1"/>
</dbReference>
<dbReference type="Gene3D" id="3.40.30.120">
    <property type="match status" value="1"/>
</dbReference>
<accession>A0A9W6NTQ6</accession>
<name>A0A9W6NTQ6_9ACTN</name>
<keyword evidence="3" id="KW-0274">FAD</keyword>
<evidence type="ECO:0000256" key="1">
    <source>
        <dbReference type="ARBA" id="ARBA00001974"/>
    </source>
</evidence>
<dbReference type="PANTHER" id="PTHR43004:SF19">
    <property type="entry name" value="BINDING MONOOXYGENASE, PUTATIVE (JCVI)-RELATED"/>
    <property type="match status" value="1"/>
</dbReference>
<proteinExistence type="predicted"/>
<dbReference type="InterPro" id="IPR002938">
    <property type="entry name" value="FAD-bd"/>
</dbReference>
<evidence type="ECO:0000256" key="2">
    <source>
        <dbReference type="ARBA" id="ARBA00022630"/>
    </source>
</evidence>
<dbReference type="InterPro" id="IPR050641">
    <property type="entry name" value="RIFMO-like"/>
</dbReference>
<dbReference type="RefSeq" id="WP_261962868.1">
    <property type="nucleotide sequence ID" value="NZ_BAAAXA010000001.1"/>
</dbReference>
<dbReference type="GO" id="GO:0016709">
    <property type="term" value="F:oxidoreductase activity, acting on paired donors, with incorporation or reduction of molecular oxygen, NAD(P)H as one donor, and incorporation of one atom of oxygen"/>
    <property type="evidence" value="ECO:0007669"/>
    <property type="project" value="UniProtKB-ARBA"/>
</dbReference>
<keyword evidence="6" id="KW-1185">Reference proteome</keyword>
<organism evidence="5 6">
    <name type="scientific">Dactylosporangium matsuzakiense</name>
    <dbReference type="NCBI Taxonomy" id="53360"/>
    <lineage>
        <taxon>Bacteria</taxon>
        <taxon>Bacillati</taxon>
        <taxon>Actinomycetota</taxon>
        <taxon>Actinomycetes</taxon>
        <taxon>Micromonosporales</taxon>
        <taxon>Micromonosporaceae</taxon>
        <taxon>Dactylosporangium</taxon>
    </lineage>
</organism>
<feature type="domain" description="FAD-binding" evidence="4">
    <location>
        <begin position="4"/>
        <end position="337"/>
    </location>
</feature>
<reference evidence="5" key="2">
    <citation type="submission" date="2023-01" db="EMBL/GenBank/DDBJ databases">
        <authorList>
            <person name="Sun Q."/>
            <person name="Evtushenko L."/>
        </authorList>
    </citation>
    <scope>NUCLEOTIDE SEQUENCE</scope>
    <source>
        <strain evidence="5">VKM Ac-1321</strain>
    </source>
</reference>
<evidence type="ECO:0000313" key="6">
    <source>
        <dbReference type="Proteomes" id="UP001143480"/>
    </source>
</evidence>
<dbReference type="EMBL" id="BSFP01000215">
    <property type="protein sequence ID" value="GLL08818.1"/>
    <property type="molecule type" value="Genomic_DNA"/>
</dbReference>
<dbReference type="PRINTS" id="PR00420">
    <property type="entry name" value="RNGMNOXGNASE"/>
</dbReference>
<evidence type="ECO:0000313" key="5">
    <source>
        <dbReference type="EMBL" id="GLL08818.1"/>
    </source>
</evidence>
<dbReference type="AlphaFoldDB" id="A0A9W6NTQ6"/>
<protein>
    <recommendedName>
        <fullName evidence="4">FAD-binding domain-containing protein</fullName>
    </recommendedName>
</protein>